<protein>
    <submittedName>
        <fullName evidence="2">Invasion protein CiaB</fullName>
    </submittedName>
</protein>
<organism evidence="2 3">
    <name type="scientific">Campylobacter gastrosuis</name>
    <dbReference type="NCBI Taxonomy" id="2974576"/>
    <lineage>
        <taxon>Bacteria</taxon>
        <taxon>Pseudomonadati</taxon>
        <taxon>Campylobacterota</taxon>
        <taxon>Epsilonproteobacteria</taxon>
        <taxon>Campylobacterales</taxon>
        <taxon>Campylobacteraceae</taxon>
        <taxon>Campylobacter</taxon>
    </lineage>
</organism>
<evidence type="ECO:0000313" key="3">
    <source>
        <dbReference type="Proteomes" id="UP001173801"/>
    </source>
</evidence>
<dbReference type="Pfam" id="PF25448">
    <property type="entry name" value="DUF7897"/>
    <property type="match status" value="1"/>
</dbReference>
<sequence>MNDFKKLNELVKNSRAKLNALYKNLDNEILNKAIKISGLSGSNSEKIALLRRIVDLKPDPLLNELKKLEISQKQQDEIRDLMFDFVREIYEQNHENLLNEIKKERILDEFFIAVLELMHRVGKKINQWQIAWQSHIIDGINREFEANFKSLNEASDFINQNALFQTQNDTKADRSYGAVIKSPFGYTFAPYAVAFESEVNDVVSELENGIKTLENLAKNKNEQSYVNYFKNLSLAFSERENKKVIAAWQDAERAWMSVRDKLQPAHPLEYYEDAYTHAVALEWDVRLVDEGGIDENEFKNSVKNSFLEIFNRLNLSDESLKNQVLSNINRTQLYVSVPLLFYGAELNGLFSAQVVPNDEQVSSELGKKIFAFVNYVYENTKAKPFMKLSSEILPKEFLDFNRKILFTQPEIWRKVYEISTIGHEFGHILFVDKDTENLMNKSGVFKFIEEYKATTGGLVNFFLNEDERYKMPVFAELISRAIGLIAWLRVDEVRAYYCEAIIHLTLLFKSKTLSFKDKKLELNFNHKSYEIFKDLTLKNYENLAQFYAKKADAMEFLSLFADEFENTFLPKDEATKEFVLHFYERYKAIGNEIDESGEWQKWQEFAIINEKTTD</sequence>
<evidence type="ECO:0000313" key="2">
    <source>
        <dbReference type="EMBL" id="MDL0088465.1"/>
    </source>
</evidence>
<gene>
    <name evidence="2" type="primary">ciaB</name>
    <name evidence="2" type="ORF">NYG85_03615</name>
</gene>
<dbReference type="InterPro" id="IPR057219">
    <property type="entry name" value="DUF7897"/>
</dbReference>
<name>A0ABT7HNU9_9BACT</name>
<accession>A0ABT7HNU9</accession>
<evidence type="ECO:0000259" key="1">
    <source>
        <dbReference type="Pfam" id="PF25448"/>
    </source>
</evidence>
<dbReference type="EMBL" id="JANURM010000002">
    <property type="protein sequence ID" value="MDL0088465.1"/>
    <property type="molecule type" value="Genomic_DNA"/>
</dbReference>
<reference evidence="2" key="1">
    <citation type="submission" date="2022-08" db="EMBL/GenBank/DDBJ databases">
        <authorList>
            <person name="Wang H."/>
        </authorList>
    </citation>
    <scope>NUCLEOTIDE SEQUENCE</scope>
    <source>
        <strain evidence="2">PS10</strain>
    </source>
</reference>
<comment type="caution">
    <text evidence="2">The sequence shown here is derived from an EMBL/GenBank/DDBJ whole genome shotgun (WGS) entry which is preliminary data.</text>
</comment>
<dbReference type="RefSeq" id="WP_284937111.1">
    <property type="nucleotide sequence ID" value="NZ_JANURM010000002.1"/>
</dbReference>
<dbReference type="Proteomes" id="UP001173801">
    <property type="component" value="Unassembled WGS sequence"/>
</dbReference>
<proteinExistence type="predicted"/>
<dbReference type="NCBIfam" id="NF033805">
    <property type="entry name" value="invasion_CiaB"/>
    <property type="match status" value="1"/>
</dbReference>
<feature type="domain" description="DUF7897" evidence="1">
    <location>
        <begin position="1"/>
        <end position="594"/>
    </location>
</feature>
<reference evidence="2" key="2">
    <citation type="journal article" date="2023" name="Microorganisms">
        <title>Isolation and Genomic Characteristics of Cat-Borne Campylobacter felis sp. nov. and Sheep-Borne Campylobacter ovis sp. nov.</title>
        <authorList>
            <person name="Wang H."/>
            <person name="Li Y."/>
            <person name="Gu Y."/>
            <person name="Zhou G."/>
            <person name="Chen X."/>
            <person name="Zhang X."/>
            <person name="Shao Z."/>
            <person name="Zhang J."/>
            <person name="Zhang M."/>
        </authorList>
    </citation>
    <scope>NUCLEOTIDE SEQUENCE</scope>
    <source>
        <strain evidence="2">PS10</strain>
    </source>
</reference>
<keyword evidence="3" id="KW-1185">Reference proteome</keyword>